<dbReference type="Gene3D" id="3.30.70.270">
    <property type="match status" value="2"/>
</dbReference>
<dbReference type="Gene3D" id="2.40.70.10">
    <property type="entry name" value="Acid Proteases"/>
    <property type="match status" value="1"/>
</dbReference>
<dbReference type="PROSITE" id="PS50878">
    <property type="entry name" value="RT_POL"/>
    <property type="match status" value="1"/>
</dbReference>
<dbReference type="SUPFAM" id="SSF56672">
    <property type="entry name" value="DNA/RNA polymerases"/>
    <property type="match status" value="1"/>
</dbReference>
<evidence type="ECO:0000256" key="6">
    <source>
        <dbReference type="ARBA" id="ARBA00022801"/>
    </source>
</evidence>
<dbReference type="GO" id="GO:0003964">
    <property type="term" value="F:RNA-directed DNA polymerase activity"/>
    <property type="evidence" value="ECO:0007669"/>
    <property type="project" value="UniProtKB-KW"/>
</dbReference>
<keyword evidence="5" id="KW-0255">Endonuclease</keyword>
<keyword evidence="3" id="KW-0548">Nucleotidyltransferase</keyword>
<dbReference type="GO" id="GO:0015074">
    <property type="term" value="P:DNA integration"/>
    <property type="evidence" value="ECO:0007669"/>
    <property type="project" value="InterPro"/>
</dbReference>
<proteinExistence type="predicted"/>
<feature type="compositionally biased region" description="Low complexity" evidence="8">
    <location>
        <begin position="1387"/>
        <end position="1402"/>
    </location>
</feature>
<evidence type="ECO:0000256" key="2">
    <source>
        <dbReference type="ARBA" id="ARBA00022679"/>
    </source>
</evidence>
<keyword evidence="7" id="KW-0695">RNA-directed DNA polymerase</keyword>
<feature type="domain" description="Integrase catalytic" evidence="10">
    <location>
        <begin position="988"/>
        <end position="1148"/>
    </location>
</feature>
<evidence type="ECO:0000256" key="1">
    <source>
        <dbReference type="ARBA" id="ARBA00012493"/>
    </source>
</evidence>
<evidence type="ECO:0000256" key="3">
    <source>
        <dbReference type="ARBA" id="ARBA00022695"/>
    </source>
</evidence>
<dbReference type="EMBL" id="BSXT01001096">
    <property type="protein sequence ID" value="GMF38579.1"/>
    <property type="molecule type" value="Genomic_DNA"/>
</dbReference>
<keyword evidence="4" id="KW-0540">Nuclease</keyword>
<feature type="domain" description="Reverse transcriptase" evidence="9">
    <location>
        <begin position="604"/>
        <end position="788"/>
    </location>
</feature>
<evidence type="ECO:0000313" key="11">
    <source>
        <dbReference type="EMBL" id="GMF38579.1"/>
    </source>
</evidence>
<evidence type="ECO:0000259" key="9">
    <source>
        <dbReference type="PROSITE" id="PS50878"/>
    </source>
</evidence>
<dbReference type="GO" id="GO:0004519">
    <property type="term" value="F:endonuclease activity"/>
    <property type="evidence" value="ECO:0007669"/>
    <property type="project" value="UniProtKB-KW"/>
</dbReference>
<dbReference type="InterPro" id="IPR001584">
    <property type="entry name" value="Integrase_cat-core"/>
</dbReference>
<dbReference type="OrthoDB" id="79194at2759"/>
<dbReference type="PANTHER" id="PTHR37984:SF5">
    <property type="entry name" value="PROTEIN NYNRIN-LIKE"/>
    <property type="match status" value="1"/>
</dbReference>
<dbReference type="SUPFAM" id="SSF53098">
    <property type="entry name" value="Ribonuclease H-like"/>
    <property type="match status" value="1"/>
</dbReference>
<evidence type="ECO:0000256" key="8">
    <source>
        <dbReference type="SAM" id="MobiDB-lite"/>
    </source>
</evidence>
<evidence type="ECO:0000259" key="10">
    <source>
        <dbReference type="PROSITE" id="PS50994"/>
    </source>
</evidence>
<dbReference type="InterPro" id="IPR000477">
    <property type="entry name" value="RT_dom"/>
</dbReference>
<dbReference type="Pfam" id="PF08284">
    <property type="entry name" value="RVP_2"/>
    <property type="match status" value="1"/>
</dbReference>
<protein>
    <recommendedName>
        <fullName evidence="1">RNA-directed DNA polymerase</fullName>
        <ecNumber evidence="1">2.7.7.49</ecNumber>
    </recommendedName>
</protein>
<sequence>MEDSGSRLPTRQDFPHLTDAHWAKLEKMVSLLEEAPFAGFPNLSAEQRKARVERIDKSTSSLIAHVSAAAQEAARAAMRGEALGTAQASITTSAPSKTRSSMTKPVKISVPTFDGKDSDNLVFWVRETEIALSAGQIYDARAKVAFALSNLGGRARAWAMACETANPGYFTSWSFMEQELRSTFLHANVSYRHHSNFLRCKQGKRSLQDYVMELHNLEAAMAGAPLSEDVKVTVFMDGVRMGPVSSSPASPKEQVPGTTLLCLSVTASRSNLVVVTASVKGYPEPMTVLIDSGVSFNFATKASVAQNNALYASALEASKSNTNVSVRLPTGSIVSTRKVTIPLSVKFNDFNLVEPFIGVDMDDRYDLILGMPWLAKHEPWIDWRSRTIGASHNPLADRALAGHFPSSSRDEFVHEHRVPRDERQVAGSSEVLELPTAVPVIASTSVRDRVLDVFTGEPKVWEVLTPLPTVAELLELEELSYVEFLDSLKAGELAELVLLRPEGGALELNSSSVVDPEVLEDERTSKRQTRYGAAILKDPSDPYHPLLKAFSDVVSDDPPSILPPDRGVRHEIDLAPGTKYCTTRQWPLPKERVDVIDAFFAAKHAAGMVRESKSPHSSPTFCVRKPNGKWRMVHAFNKLNAATVPSTPIPRNDVLQNNMAGCAVFNALEMADGYYQLLVRESDNPLTAVRTPSEMLWEWLVMPQGLSNAPATFNRLVTQLFRPMRHLVQTYFDDIFVHSRASEGKTAVEAHLGRLREMLLCMRENHLYANINKCIFGTEEIPFLGCFLGKDGVRADPEKVCAIGQWSVPVSQKDLHKWHGLANYLHKYSTNYANMARPLTNLLKKDAVWSWTSEAQQAFEAIKSSPQSAPILALPDEDRPFSVVCDASDFAIGCDLIQVGAEDREMVVSFQSFKLKAAEKNYLVLDKELLAMKYAMVKFRVHLLGQKPFVIYTDHASLRTATSSPHLSQRMARWLPFFAEYNSRWITVEYKPGKQNVLADALSRRPDNELAHLAYHKSPLYESFAGPLTSAPLLSSGGFALLPMDNVFRHHGLPEAFVSDRDPRFVSHFWQYLFRLLGTRLDMSTADHPQTDGQTERVNRVLEDTLRSVCAAEPTKWSTLLPQVEFALFSAVHSSTGFTPFYANGPRHPRTPLTLPPASNLGGGEANAEAPRGLKSLITSFKRNWLSFIATGETVQQRVRDAMAAAQDRQKENSDRHGRANTQVFQVGDQVLLNAKNLPIAAVSEVDSTTLRPRFIGPFTGIGVHGHAYTLDLPSAMATHPTFYVGLLKPYRLAAAIDPSGSAPPSIAEGHSPSLAAAPPSQEPGLGRIAQQDPRGGARRGPPRSRPASRASESSRDARIRSAAHPRRSPRIATAGNSPDPVHDQGDPPAQASPAQGAAGDASPRELRDQPQRGARQSADDPAASPSPPAGYPEVADSFPRPITGHPTVEA</sequence>
<dbReference type="GO" id="GO:0003676">
    <property type="term" value="F:nucleic acid binding"/>
    <property type="evidence" value="ECO:0007669"/>
    <property type="project" value="InterPro"/>
</dbReference>
<dbReference type="Gene3D" id="3.30.420.10">
    <property type="entry name" value="Ribonuclease H-like superfamily/Ribonuclease H"/>
    <property type="match status" value="1"/>
</dbReference>
<organism evidence="11 12">
    <name type="scientific">Phytophthora fragariaefolia</name>
    <dbReference type="NCBI Taxonomy" id="1490495"/>
    <lineage>
        <taxon>Eukaryota</taxon>
        <taxon>Sar</taxon>
        <taxon>Stramenopiles</taxon>
        <taxon>Oomycota</taxon>
        <taxon>Peronosporomycetes</taxon>
        <taxon>Peronosporales</taxon>
        <taxon>Peronosporaceae</taxon>
        <taxon>Phytophthora</taxon>
    </lineage>
</organism>
<dbReference type="Gene3D" id="3.10.10.10">
    <property type="entry name" value="HIV Type 1 Reverse Transcriptase, subunit A, domain 1"/>
    <property type="match status" value="1"/>
</dbReference>
<dbReference type="InterPro" id="IPR036397">
    <property type="entry name" value="RNaseH_sf"/>
</dbReference>
<feature type="region of interest" description="Disordered" evidence="8">
    <location>
        <begin position="1301"/>
        <end position="1451"/>
    </location>
</feature>
<dbReference type="InterPro" id="IPR041373">
    <property type="entry name" value="RT_RNaseH"/>
</dbReference>
<keyword evidence="12" id="KW-1185">Reference proteome</keyword>
<dbReference type="InterPro" id="IPR043128">
    <property type="entry name" value="Rev_trsase/Diguanyl_cyclase"/>
</dbReference>
<dbReference type="PROSITE" id="PS50994">
    <property type="entry name" value="INTEGRASE"/>
    <property type="match status" value="1"/>
</dbReference>
<dbReference type="EC" id="2.7.7.49" evidence="1"/>
<dbReference type="Pfam" id="PF24626">
    <property type="entry name" value="SH3_Tf2-1"/>
    <property type="match status" value="1"/>
</dbReference>
<keyword evidence="6" id="KW-0378">Hydrolase</keyword>
<comment type="caution">
    <text evidence="11">The sequence shown here is derived from an EMBL/GenBank/DDBJ whole genome shotgun (WGS) entry which is preliminary data.</text>
</comment>
<dbReference type="InterPro" id="IPR050951">
    <property type="entry name" value="Retrovirus_Pol_polyprotein"/>
</dbReference>
<dbReference type="Proteomes" id="UP001165121">
    <property type="component" value="Unassembled WGS sequence"/>
</dbReference>
<dbReference type="Pfam" id="PF03732">
    <property type="entry name" value="Retrotrans_gag"/>
    <property type="match status" value="1"/>
</dbReference>
<dbReference type="CDD" id="cd00303">
    <property type="entry name" value="retropepsin_like"/>
    <property type="match status" value="1"/>
</dbReference>
<dbReference type="InterPro" id="IPR012337">
    <property type="entry name" value="RNaseH-like_sf"/>
</dbReference>
<dbReference type="InterPro" id="IPR056924">
    <property type="entry name" value="SH3_Tf2-1"/>
</dbReference>
<keyword evidence="2" id="KW-0808">Transferase</keyword>
<dbReference type="InterPro" id="IPR005162">
    <property type="entry name" value="Retrotrans_gag_dom"/>
</dbReference>
<reference evidence="11" key="1">
    <citation type="submission" date="2023-04" db="EMBL/GenBank/DDBJ databases">
        <title>Phytophthora fragariaefolia NBRC 109709.</title>
        <authorList>
            <person name="Ichikawa N."/>
            <person name="Sato H."/>
            <person name="Tonouchi N."/>
        </authorList>
    </citation>
    <scope>NUCLEOTIDE SEQUENCE</scope>
    <source>
        <strain evidence="11">NBRC 109709</strain>
    </source>
</reference>
<evidence type="ECO:0000256" key="5">
    <source>
        <dbReference type="ARBA" id="ARBA00022759"/>
    </source>
</evidence>
<evidence type="ECO:0000256" key="4">
    <source>
        <dbReference type="ARBA" id="ARBA00022722"/>
    </source>
</evidence>
<accession>A0A9W6XH90</accession>
<dbReference type="InterPro" id="IPR021109">
    <property type="entry name" value="Peptidase_aspartic_dom_sf"/>
</dbReference>
<dbReference type="FunFam" id="3.30.70.270:FF:000020">
    <property type="entry name" value="Transposon Tf2-6 polyprotein-like Protein"/>
    <property type="match status" value="1"/>
</dbReference>
<evidence type="ECO:0000313" key="12">
    <source>
        <dbReference type="Proteomes" id="UP001165121"/>
    </source>
</evidence>
<dbReference type="CDD" id="cd01647">
    <property type="entry name" value="RT_LTR"/>
    <property type="match status" value="1"/>
</dbReference>
<dbReference type="InterPro" id="IPR043502">
    <property type="entry name" value="DNA/RNA_pol_sf"/>
</dbReference>
<dbReference type="PANTHER" id="PTHR37984">
    <property type="entry name" value="PROTEIN CBG26694"/>
    <property type="match status" value="1"/>
</dbReference>
<gene>
    <name evidence="11" type="ORF">Pfra01_001117600</name>
</gene>
<evidence type="ECO:0000256" key="7">
    <source>
        <dbReference type="ARBA" id="ARBA00022918"/>
    </source>
</evidence>
<dbReference type="Pfam" id="PF17917">
    <property type="entry name" value="RT_RNaseH"/>
    <property type="match status" value="1"/>
</dbReference>
<dbReference type="Pfam" id="PF00078">
    <property type="entry name" value="RVT_1"/>
    <property type="match status" value="1"/>
</dbReference>
<dbReference type="GO" id="GO:0016787">
    <property type="term" value="F:hydrolase activity"/>
    <property type="evidence" value="ECO:0007669"/>
    <property type="project" value="UniProtKB-KW"/>
</dbReference>
<name>A0A9W6XH90_9STRA</name>
<dbReference type="CDD" id="cd09274">
    <property type="entry name" value="RNase_HI_RT_Ty3"/>
    <property type="match status" value="1"/>
</dbReference>